<proteinExistence type="inferred from homology"/>
<organism evidence="3 4">
    <name type="scientific">Riccia fluitans</name>
    <dbReference type="NCBI Taxonomy" id="41844"/>
    <lineage>
        <taxon>Eukaryota</taxon>
        <taxon>Viridiplantae</taxon>
        <taxon>Streptophyta</taxon>
        <taxon>Embryophyta</taxon>
        <taxon>Marchantiophyta</taxon>
        <taxon>Marchantiopsida</taxon>
        <taxon>Marchantiidae</taxon>
        <taxon>Marchantiales</taxon>
        <taxon>Ricciaceae</taxon>
        <taxon>Riccia</taxon>
    </lineage>
</organism>
<accession>A0ABD1YX94</accession>
<reference evidence="3 4" key="1">
    <citation type="submission" date="2024-09" db="EMBL/GenBank/DDBJ databases">
        <title>Chromosome-scale assembly of Riccia fluitans.</title>
        <authorList>
            <person name="Paukszto L."/>
            <person name="Sawicki J."/>
            <person name="Karawczyk K."/>
            <person name="Piernik-Szablinska J."/>
            <person name="Szczecinska M."/>
            <person name="Mazdziarz M."/>
        </authorList>
    </citation>
    <scope>NUCLEOTIDE SEQUENCE [LARGE SCALE GENOMIC DNA]</scope>
    <source>
        <strain evidence="3">Rf_01</strain>
        <tissue evidence="3">Aerial parts of the thallus</tissue>
    </source>
</reference>
<evidence type="ECO:0000259" key="2">
    <source>
        <dbReference type="PROSITE" id="PS50891"/>
    </source>
</evidence>
<gene>
    <name evidence="3" type="ORF">R1flu_006868</name>
</gene>
<evidence type="ECO:0000313" key="4">
    <source>
        <dbReference type="Proteomes" id="UP001605036"/>
    </source>
</evidence>
<sequence>MGSPPTAVCAACKFQRRKCAAECPLSPWFPPDQSKRFANVHKLFGVANVLKLFRENQDKLEDLVKSIVYEADARDRDRVHGAFGILQLLKEREDELKRDRIRLKRVYDAMLVQEAKLARQQVVYLPSSTQYGSGSLGGMAPATPSSSYLGYSPHGAAFWDLQMGMSGLQSSYEKQPQISFDHDQFGVVGTSSSLLAQDPGFYYGGVSAGMYPRSQQQLTALTQQSQNVQQSLH</sequence>
<dbReference type="EMBL" id="JBHFFA010000003">
    <property type="protein sequence ID" value="KAL2635389.1"/>
    <property type="molecule type" value="Genomic_DNA"/>
</dbReference>
<dbReference type="InterPro" id="IPR004883">
    <property type="entry name" value="LOB"/>
</dbReference>
<evidence type="ECO:0000256" key="1">
    <source>
        <dbReference type="ARBA" id="ARBA00005474"/>
    </source>
</evidence>
<comment type="similarity">
    <text evidence="1">Belongs to the LOB domain-containing protein family.</text>
</comment>
<feature type="domain" description="LOB" evidence="2">
    <location>
        <begin position="7"/>
        <end position="107"/>
    </location>
</feature>
<dbReference type="PROSITE" id="PS50891">
    <property type="entry name" value="LOB"/>
    <property type="match status" value="1"/>
</dbReference>
<dbReference type="Proteomes" id="UP001605036">
    <property type="component" value="Unassembled WGS sequence"/>
</dbReference>
<dbReference type="AlphaFoldDB" id="A0ABD1YX94"/>
<dbReference type="PANTHER" id="PTHR31301:SF21">
    <property type="entry name" value="LOB DOMAIN-CONTAINING PROTEIN 27-RELATED"/>
    <property type="match status" value="1"/>
</dbReference>
<keyword evidence="4" id="KW-1185">Reference proteome</keyword>
<name>A0ABD1YX94_9MARC</name>
<protein>
    <recommendedName>
        <fullName evidence="2">LOB domain-containing protein</fullName>
    </recommendedName>
</protein>
<comment type="caution">
    <text evidence="3">The sequence shown here is derived from an EMBL/GenBank/DDBJ whole genome shotgun (WGS) entry which is preliminary data.</text>
</comment>
<evidence type="ECO:0000313" key="3">
    <source>
        <dbReference type="EMBL" id="KAL2635389.1"/>
    </source>
</evidence>
<dbReference type="Pfam" id="PF03195">
    <property type="entry name" value="LOB"/>
    <property type="match status" value="1"/>
</dbReference>
<dbReference type="PANTHER" id="PTHR31301">
    <property type="entry name" value="LOB DOMAIN-CONTAINING PROTEIN 4-RELATED"/>
    <property type="match status" value="1"/>
</dbReference>